<feature type="compositionally biased region" description="Polar residues" evidence="1">
    <location>
        <begin position="83"/>
        <end position="97"/>
    </location>
</feature>
<accession>A0ABD3Y0J5</accession>
<organism evidence="2 3">
    <name type="scientific">Sinanodonta woodiana</name>
    <name type="common">Chinese pond mussel</name>
    <name type="synonym">Anodonta woodiana</name>
    <dbReference type="NCBI Taxonomy" id="1069815"/>
    <lineage>
        <taxon>Eukaryota</taxon>
        <taxon>Metazoa</taxon>
        <taxon>Spiralia</taxon>
        <taxon>Lophotrochozoa</taxon>
        <taxon>Mollusca</taxon>
        <taxon>Bivalvia</taxon>
        <taxon>Autobranchia</taxon>
        <taxon>Heteroconchia</taxon>
        <taxon>Palaeoheterodonta</taxon>
        <taxon>Unionida</taxon>
        <taxon>Unionoidea</taxon>
        <taxon>Unionidae</taxon>
        <taxon>Unioninae</taxon>
        <taxon>Sinanodonta</taxon>
    </lineage>
</organism>
<gene>
    <name evidence="2" type="ORF">ACJMK2_003562</name>
</gene>
<name>A0ABD3Y0J5_SINWO</name>
<keyword evidence="3" id="KW-1185">Reference proteome</keyword>
<evidence type="ECO:0000313" key="3">
    <source>
        <dbReference type="Proteomes" id="UP001634394"/>
    </source>
</evidence>
<dbReference type="EMBL" id="JBJQND010000001">
    <property type="protein sequence ID" value="KAL3891300.1"/>
    <property type="molecule type" value="Genomic_DNA"/>
</dbReference>
<evidence type="ECO:0000256" key="1">
    <source>
        <dbReference type="SAM" id="MobiDB-lite"/>
    </source>
</evidence>
<feature type="region of interest" description="Disordered" evidence="1">
    <location>
        <begin position="83"/>
        <end position="110"/>
    </location>
</feature>
<dbReference type="Proteomes" id="UP001634394">
    <property type="component" value="Unassembled WGS sequence"/>
</dbReference>
<sequence>MMDGIEYVENSRTDKLLKYHDSIYSSSKQECFKGIESANSQWFSSDNESVHENIMVDMPYEESTGKTALDNEVLIDKCGNENRQNITEGTKNGGSCRQSRKHQRDSLEIKERNVEETKIAGREI</sequence>
<comment type="caution">
    <text evidence="2">The sequence shown here is derived from an EMBL/GenBank/DDBJ whole genome shotgun (WGS) entry which is preliminary data.</text>
</comment>
<proteinExistence type="predicted"/>
<reference evidence="2 3" key="1">
    <citation type="submission" date="2024-11" db="EMBL/GenBank/DDBJ databases">
        <title>Chromosome-level genome assembly of the freshwater bivalve Anodonta woodiana.</title>
        <authorList>
            <person name="Chen X."/>
        </authorList>
    </citation>
    <scope>NUCLEOTIDE SEQUENCE [LARGE SCALE GENOMIC DNA]</scope>
    <source>
        <strain evidence="2">MN2024</strain>
        <tissue evidence="2">Gills</tissue>
    </source>
</reference>
<evidence type="ECO:0000313" key="2">
    <source>
        <dbReference type="EMBL" id="KAL3891300.1"/>
    </source>
</evidence>
<protein>
    <submittedName>
        <fullName evidence="2">Uncharacterized protein</fullName>
    </submittedName>
</protein>
<dbReference type="AlphaFoldDB" id="A0ABD3Y0J5"/>